<keyword evidence="5" id="KW-1185">Reference proteome</keyword>
<gene>
    <name evidence="4" type="ORF">ACFO4R_08580</name>
</gene>
<evidence type="ECO:0000259" key="3">
    <source>
        <dbReference type="PROSITE" id="PS50968"/>
    </source>
</evidence>
<comment type="caution">
    <text evidence="4">The sequence shown here is derived from an EMBL/GenBank/DDBJ whole genome shotgun (WGS) entry which is preliminary data.</text>
</comment>
<sequence>MKYVVTINGKKYDVEVEKVNAYRPLTVEEVQSGNIQRTAPVAAPAPAAAPVPTPAPAPAPAPAAASGGANTVVSPMPGNILDVRTAVGSSVKAGQVLIILEAMKMENEIVAPSDGVVESIAVKQGDVVETDQTLVVLK</sequence>
<dbReference type="Pfam" id="PF00364">
    <property type="entry name" value="Biotin_lipoyl"/>
    <property type="match status" value="1"/>
</dbReference>
<evidence type="ECO:0000313" key="4">
    <source>
        <dbReference type="EMBL" id="MFC4805138.1"/>
    </source>
</evidence>
<dbReference type="EMBL" id="JBHSHL010000033">
    <property type="protein sequence ID" value="MFC4805138.1"/>
    <property type="molecule type" value="Genomic_DNA"/>
</dbReference>
<protein>
    <submittedName>
        <fullName evidence="4">Biotin/lipoyl-containing protein</fullName>
    </submittedName>
</protein>
<feature type="region of interest" description="Disordered" evidence="2">
    <location>
        <begin position="41"/>
        <end position="67"/>
    </location>
</feature>
<feature type="compositionally biased region" description="Pro residues" evidence="2">
    <location>
        <begin position="47"/>
        <end position="61"/>
    </location>
</feature>
<evidence type="ECO:0000256" key="1">
    <source>
        <dbReference type="ARBA" id="ARBA00023267"/>
    </source>
</evidence>
<accession>A0ABV9QLR2</accession>
<feature type="domain" description="Lipoyl-binding" evidence="3">
    <location>
        <begin position="63"/>
        <end position="138"/>
    </location>
</feature>
<dbReference type="InterPro" id="IPR000089">
    <property type="entry name" value="Biotin_lipoyl"/>
</dbReference>
<dbReference type="PANTHER" id="PTHR45266:SF3">
    <property type="entry name" value="OXALOACETATE DECARBOXYLASE ALPHA CHAIN"/>
    <property type="match status" value="1"/>
</dbReference>
<dbReference type="RefSeq" id="WP_379788677.1">
    <property type="nucleotide sequence ID" value="NZ_JBHSHL010000033.1"/>
</dbReference>
<dbReference type="CDD" id="cd06850">
    <property type="entry name" value="biotinyl_domain"/>
    <property type="match status" value="1"/>
</dbReference>
<reference evidence="5" key="1">
    <citation type="journal article" date="2019" name="Int. J. Syst. Evol. Microbiol.">
        <title>The Global Catalogue of Microorganisms (GCM) 10K type strain sequencing project: providing services to taxonomists for standard genome sequencing and annotation.</title>
        <authorList>
            <consortium name="The Broad Institute Genomics Platform"/>
            <consortium name="The Broad Institute Genome Sequencing Center for Infectious Disease"/>
            <person name="Wu L."/>
            <person name="Ma J."/>
        </authorList>
    </citation>
    <scope>NUCLEOTIDE SEQUENCE [LARGE SCALE GENOMIC DNA]</scope>
    <source>
        <strain evidence="5">CCUG 46385</strain>
    </source>
</reference>
<dbReference type="InterPro" id="IPR011053">
    <property type="entry name" value="Single_hybrid_motif"/>
</dbReference>
<proteinExistence type="predicted"/>
<dbReference type="Gene3D" id="2.40.50.100">
    <property type="match status" value="1"/>
</dbReference>
<evidence type="ECO:0000256" key="2">
    <source>
        <dbReference type="SAM" id="MobiDB-lite"/>
    </source>
</evidence>
<dbReference type="PROSITE" id="PS50968">
    <property type="entry name" value="BIOTINYL_LIPOYL"/>
    <property type="match status" value="1"/>
</dbReference>
<dbReference type="InterPro" id="IPR001882">
    <property type="entry name" value="Biotin_BS"/>
</dbReference>
<dbReference type="InterPro" id="IPR050709">
    <property type="entry name" value="Biotin_Carboxyl_Carrier/Decarb"/>
</dbReference>
<keyword evidence="1" id="KW-0092">Biotin</keyword>
<dbReference type="PROSITE" id="PS00188">
    <property type="entry name" value="BIOTIN"/>
    <property type="match status" value="1"/>
</dbReference>
<organism evidence="4 5">
    <name type="scientific">Filifactor villosus</name>
    <dbReference type="NCBI Taxonomy" id="29374"/>
    <lineage>
        <taxon>Bacteria</taxon>
        <taxon>Bacillati</taxon>
        <taxon>Bacillota</taxon>
        <taxon>Clostridia</taxon>
        <taxon>Peptostreptococcales</taxon>
        <taxon>Filifactoraceae</taxon>
        <taxon>Filifactor</taxon>
    </lineage>
</organism>
<evidence type="ECO:0000313" key="5">
    <source>
        <dbReference type="Proteomes" id="UP001595916"/>
    </source>
</evidence>
<name>A0ABV9QLR2_9FIRM</name>
<dbReference type="Proteomes" id="UP001595916">
    <property type="component" value="Unassembled WGS sequence"/>
</dbReference>
<dbReference type="PANTHER" id="PTHR45266">
    <property type="entry name" value="OXALOACETATE DECARBOXYLASE ALPHA CHAIN"/>
    <property type="match status" value="1"/>
</dbReference>
<dbReference type="SUPFAM" id="SSF51230">
    <property type="entry name" value="Single hybrid motif"/>
    <property type="match status" value="1"/>
</dbReference>